<dbReference type="PANTHER" id="PTHR43689:SF8">
    <property type="entry name" value="ALPHA_BETA-HYDROLASES SUPERFAMILY PROTEIN"/>
    <property type="match status" value="1"/>
</dbReference>
<dbReference type="InterPro" id="IPR029058">
    <property type="entry name" value="AB_hydrolase_fold"/>
</dbReference>
<dbReference type="Gene3D" id="3.40.50.1820">
    <property type="entry name" value="alpha/beta hydrolase"/>
    <property type="match status" value="1"/>
</dbReference>
<dbReference type="Proteomes" id="UP000184191">
    <property type="component" value="Unassembled WGS sequence"/>
</dbReference>
<name>A0A1M7DHC6_9RHOB</name>
<reference evidence="3" key="1">
    <citation type="submission" date="2016-11" db="EMBL/GenBank/DDBJ databases">
        <authorList>
            <person name="Varghese N."/>
            <person name="Submissions S."/>
        </authorList>
    </citation>
    <scope>NUCLEOTIDE SEQUENCE [LARGE SCALE GENOMIC DNA]</scope>
    <source>
        <strain evidence="3">DSM 29327</strain>
    </source>
</reference>
<organism evidence="2 3">
    <name type="scientific">Roseovarius marisflavi</name>
    <dbReference type="NCBI Taxonomy" id="1054996"/>
    <lineage>
        <taxon>Bacteria</taxon>
        <taxon>Pseudomonadati</taxon>
        <taxon>Pseudomonadota</taxon>
        <taxon>Alphaproteobacteria</taxon>
        <taxon>Rhodobacterales</taxon>
        <taxon>Roseobacteraceae</taxon>
        <taxon>Roseovarius</taxon>
    </lineage>
</organism>
<keyword evidence="2" id="KW-0378">Hydrolase</keyword>
<dbReference type="EMBL" id="FRBN01000041">
    <property type="protein sequence ID" value="SHL78882.1"/>
    <property type="molecule type" value="Genomic_DNA"/>
</dbReference>
<evidence type="ECO:0000313" key="3">
    <source>
        <dbReference type="Proteomes" id="UP000184191"/>
    </source>
</evidence>
<evidence type="ECO:0000259" key="1">
    <source>
        <dbReference type="Pfam" id="PF00561"/>
    </source>
</evidence>
<protein>
    <submittedName>
        <fullName evidence="2">Alpha/beta hydrolase fold</fullName>
    </submittedName>
</protein>
<keyword evidence="3" id="KW-1185">Reference proteome</keyword>
<dbReference type="STRING" id="1054996.SAMN05444414_14115"/>
<dbReference type="InterPro" id="IPR000073">
    <property type="entry name" value="AB_hydrolase_1"/>
</dbReference>
<feature type="domain" description="AB hydrolase-1" evidence="1">
    <location>
        <begin position="99"/>
        <end position="206"/>
    </location>
</feature>
<sequence>MSGWVFVRHIWDTNWRLAIEHRRIKGLGNLSFLRKFTGLAIVTASTFAPRFMTGILVRRILTPRRSRSHLSQTHDRVDIGNGIVGWREPGQDPKMPLALFVHGFDGDHDQWRAFGKVVQQAGYRVVFLDPPGHGASKAGQCDPIVFSEAVGAAFKILGPISLYLGHSMGAAAGVMATSETMGADAYVLIASPVVMARSFSQLMAWATTGFYRTKKSCVRLPDFLKAYERSPLFT</sequence>
<dbReference type="PANTHER" id="PTHR43689">
    <property type="entry name" value="HYDROLASE"/>
    <property type="match status" value="1"/>
</dbReference>
<dbReference type="RefSeq" id="WP_220084043.1">
    <property type="nucleotide sequence ID" value="NZ_FRBN01000041.1"/>
</dbReference>
<gene>
    <name evidence="2" type="ORF">SAMN05444414_14115</name>
</gene>
<accession>A0A1M7DHC6</accession>
<dbReference type="GO" id="GO:0016787">
    <property type="term" value="F:hydrolase activity"/>
    <property type="evidence" value="ECO:0007669"/>
    <property type="project" value="UniProtKB-KW"/>
</dbReference>
<dbReference type="AlphaFoldDB" id="A0A1M7DHC6"/>
<evidence type="ECO:0000313" key="2">
    <source>
        <dbReference type="EMBL" id="SHL78882.1"/>
    </source>
</evidence>
<dbReference type="SUPFAM" id="SSF53474">
    <property type="entry name" value="alpha/beta-Hydrolases"/>
    <property type="match status" value="1"/>
</dbReference>
<proteinExistence type="predicted"/>
<dbReference type="Pfam" id="PF00561">
    <property type="entry name" value="Abhydrolase_1"/>
    <property type="match status" value="1"/>
</dbReference>